<dbReference type="Gene3D" id="3.30.9.90">
    <property type="match status" value="1"/>
</dbReference>
<dbReference type="GO" id="GO:0046872">
    <property type="term" value="F:metal ion binding"/>
    <property type="evidence" value="ECO:0007669"/>
    <property type="project" value="UniProtKB-KW"/>
</dbReference>
<evidence type="ECO:0000256" key="2">
    <source>
        <dbReference type="ARBA" id="ARBA00002819"/>
    </source>
</evidence>
<keyword evidence="8 14" id="KW-0249">Electron transport</keyword>
<keyword evidence="12 14" id="KW-0830">Ubiquinone</keyword>
<feature type="domain" description="ETF-QO/FixC ubiquinone-binding" evidence="17">
    <location>
        <begin position="206"/>
        <end position="298"/>
    </location>
</feature>
<dbReference type="InterPro" id="IPR007859">
    <property type="entry name" value="ETF-QO/FixX_C"/>
</dbReference>
<proteinExistence type="predicted"/>
<evidence type="ECO:0000313" key="18">
    <source>
        <dbReference type="EMBL" id="MCP3427398.1"/>
    </source>
</evidence>
<dbReference type="SUPFAM" id="SSF51905">
    <property type="entry name" value="FAD/NAD(P)-binding domain"/>
    <property type="match status" value="1"/>
</dbReference>
<evidence type="ECO:0000256" key="1">
    <source>
        <dbReference type="ARBA" id="ARBA00001974"/>
    </source>
</evidence>
<sequence length="540" mass="59541">MEFDVVIVGAGPAGLSTAIKLMQDAQKAEQELMVCVVEKAAEVGGHILSGAVFETRALDELLPQWKELHAPINTAVTKDDIYYLNSAESGIKIPNFLTPKTMHNSGNYIVSMANVCRWLAEQAEQLGVEIFPGFAAANTIIEDGVVKGIITGDMGIDEDGQPKDSYMPGMELRAKYTVFAEGCRGHLGKELIAEFKLDQNVSPQHYAIGFKEIWDIPAEQHEPGLVVHTAGWPLDDATGGSYLYHAENNQVLVGLIVDLNYSNPHLSPFDEFQRLKHHPKMAQYLQNGKRVSYGARAIAKGGYNSLPKMTMPGGILVGCEAGTLNFAKIKGNHTAMKSGMLAAEAILHGLQHNDVELSQFTHLFENSWLYKELYTSRNFGPAIHKLGNILGGAFNTFDQNILQGNWPTTLLDNLKDHEQLKLTTECTKIDYPKADGVLSFDKLSSVFLSNTNHEEQQPCHLKLKDQSLPIQVNLAKYDEPAQRYCPAGVYEIIQNDAGESIFNINAQNCIHCKTCDIKEPQQNITWVTPEGAGGPNYPNM</sequence>
<keyword evidence="3 14" id="KW-0813">Transport</keyword>
<dbReference type="Gene3D" id="3.50.50.60">
    <property type="entry name" value="FAD/NAD(P)-binding domain"/>
    <property type="match status" value="1"/>
</dbReference>
<dbReference type="GO" id="GO:0051539">
    <property type="term" value="F:4 iron, 4 sulfur cluster binding"/>
    <property type="evidence" value="ECO:0007669"/>
    <property type="project" value="UniProtKB-UniRule"/>
</dbReference>
<keyword evidence="7 14" id="KW-0274">FAD</keyword>
<accession>A0AA41WZW2</accession>
<comment type="caution">
    <text evidence="18">The sequence shown here is derived from an EMBL/GenBank/DDBJ whole genome shotgun (WGS) entry which is preliminary data.</text>
</comment>
<feature type="domain" description="FAD-binding" evidence="15">
    <location>
        <begin position="3"/>
        <end position="204"/>
    </location>
</feature>
<evidence type="ECO:0000256" key="6">
    <source>
        <dbReference type="ARBA" id="ARBA00022723"/>
    </source>
</evidence>
<dbReference type="Pfam" id="PF05187">
    <property type="entry name" value="Fer4_ETF_QO"/>
    <property type="match status" value="1"/>
</dbReference>
<evidence type="ECO:0000256" key="12">
    <source>
        <dbReference type="ARBA" id="ARBA00023075"/>
    </source>
</evidence>
<evidence type="ECO:0000256" key="11">
    <source>
        <dbReference type="ARBA" id="ARBA00023014"/>
    </source>
</evidence>
<evidence type="ECO:0000256" key="14">
    <source>
        <dbReference type="RuleBase" id="RU366068"/>
    </source>
</evidence>
<dbReference type="Pfam" id="PF21162">
    <property type="entry name" value="ETFQO_UQ-bd"/>
    <property type="match status" value="1"/>
</dbReference>
<evidence type="ECO:0000259" key="17">
    <source>
        <dbReference type="Pfam" id="PF21162"/>
    </source>
</evidence>
<keyword evidence="5 14" id="KW-0285">Flavoprotein</keyword>
<dbReference type="PRINTS" id="PR00420">
    <property type="entry name" value="RNGMNOXGNASE"/>
</dbReference>
<evidence type="ECO:0000256" key="13">
    <source>
        <dbReference type="ARBA" id="ARBA00052682"/>
    </source>
</evidence>
<keyword evidence="11 14" id="KW-0411">Iron-sulfur</keyword>
<dbReference type="AlphaFoldDB" id="A0AA41WZW2"/>
<keyword evidence="6 14" id="KW-0479">Metal-binding</keyword>
<dbReference type="Gene3D" id="3.30.70.20">
    <property type="match status" value="1"/>
</dbReference>
<comment type="cofactor">
    <cofactor evidence="1 14">
        <name>FAD</name>
        <dbReference type="ChEBI" id="CHEBI:57692"/>
    </cofactor>
</comment>
<comment type="cofactor">
    <cofactor evidence="14">
        <name>[4Fe-4S] cluster</name>
        <dbReference type="ChEBI" id="CHEBI:49883"/>
    </cofactor>
    <text evidence="14">Binds 1 [4Fe-4S] cluster.</text>
</comment>
<dbReference type="FunFam" id="3.30.70.20:FF:000012">
    <property type="entry name" value="Electron transfer flavoprotein-ubiquinone oxidoreductase, mitochondrial"/>
    <property type="match status" value="1"/>
</dbReference>
<dbReference type="InterPro" id="IPR040156">
    <property type="entry name" value="ETF-QO"/>
</dbReference>
<evidence type="ECO:0000256" key="7">
    <source>
        <dbReference type="ARBA" id="ARBA00022827"/>
    </source>
</evidence>
<evidence type="ECO:0000256" key="4">
    <source>
        <dbReference type="ARBA" id="ARBA00022485"/>
    </source>
</evidence>
<dbReference type="GO" id="GO:0004174">
    <property type="term" value="F:electron-transferring-flavoprotein dehydrogenase activity"/>
    <property type="evidence" value="ECO:0007669"/>
    <property type="project" value="UniProtKB-UniRule"/>
</dbReference>
<evidence type="ECO:0000256" key="3">
    <source>
        <dbReference type="ARBA" id="ARBA00022448"/>
    </source>
</evidence>
<evidence type="ECO:0000256" key="10">
    <source>
        <dbReference type="ARBA" id="ARBA00023004"/>
    </source>
</evidence>
<reference evidence="18" key="1">
    <citation type="submission" date="2022-07" db="EMBL/GenBank/DDBJ databases">
        <title>Characterization of the Novel Bacterium Alteromonas immobilis LMIT006 and Alteromonas gregis LMIT007.</title>
        <authorList>
            <person name="Lin X."/>
        </authorList>
    </citation>
    <scope>NUCLEOTIDE SEQUENCE</scope>
    <source>
        <strain evidence="18">LMIT007</strain>
    </source>
</reference>
<gene>
    <name evidence="18" type="ORF">NLF92_00360</name>
</gene>
<dbReference type="RefSeq" id="WP_254098301.1">
    <property type="nucleotide sequence ID" value="NZ_JANATA010000001.1"/>
</dbReference>
<dbReference type="EMBL" id="JANATA010000001">
    <property type="protein sequence ID" value="MCP3427398.1"/>
    <property type="molecule type" value="Genomic_DNA"/>
</dbReference>
<dbReference type="SUPFAM" id="SSF54373">
    <property type="entry name" value="FAD-linked reductases, C-terminal domain"/>
    <property type="match status" value="1"/>
</dbReference>
<keyword evidence="9 14" id="KW-0560">Oxidoreductase</keyword>
<feature type="domain" description="ETF-QO/FixX C-terminal" evidence="16">
    <location>
        <begin position="436"/>
        <end position="537"/>
    </location>
</feature>
<evidence type="ECO:0000256" key="5">
    <source>
        <dbReference type="ARBA" id="ARBA00022630"/>
    </source>
</evidence>
<dbReference type="SUPFAM" id="SSF54862">
    <property type="entry name" value="4Fe-4S ferredoxins"/>
    <property type="match status" value="1"/>
</dbReference>
<dbReference type="InterPro" id="IPR036188">
    <property type="entry name" value="FAD/NAD-bd_sf"/>
</dbReference>
<dbReference type="PANTHER" id="PTHR10617">
    <property type="entry name" value="ELECTRON TRANSFER FLAVOPROTEIN-UBIQUINONE OXIDOREDUCTASE"/>
    <property type="match status" value="1"/>
</dbReference>
<keyword evidence="19" id="KW-1185">Reference proteome</keyword>
<dbReference type="EC" id="1.5.5.1" evidence="14"/>
<evidence type="ECO:0000256" key="8">
    <source>
        <dbReference type="ARBA" id="ARBA00022982"/>
    </source>
</evidence>
<comment type="function">
    <text evidence="2 14">Accepts electrons from ETF and reduces ubiquinone.</text>
</comment>
<comment type="catalytic activity">
    <reaction evidence="13 14">
        <text>a ubiquinone + reduced [electron-transfer flavoprotein] = a ubiquinol + oxidized [electron-transfer flavoprotein] + H(+)</text>
        <dbReference type="Rhea" id="RHEA:24052"/>
        <dbReference type="Rhea" id="RHEA-COMP:9565"/>
        <dbReference type="Rhea" id="RHEA-COMP:9566"/>
        <dbReference type="Rhea" id="RHEA-COMP:10685"/>
        <dbReference type="Rhea" id="RHEA-COMP:10686"/>
        <dbReference type="ChEBI" id="CHEBI:15378"/>
        <dbReference type="ChEBI" id="CHEBI:16389"/>
        <dbReference type="ChEBI" id="CHEBI:17976"/>
        <dbReference type="ChEBI" id="CHEBI:57692"/>
        <dbReference type="ChEBI" id="CHEBI:58307"/>
        <dbReference type="EC" id="1.5.5.1"/>
    </reaction>
</comment>
<name>A0AA41WZW2_9ALTE</name>
<organism evidence="18 19">
    <name type="scientific">Opacimonas viscosa</name>
    <dbReference type="NCBI Taxonomy" id="2961944"/>
    <lineage>
        <taxon>Bacteria</taxon>
        <taxon>Pseudomonadati</taxon>
        <taxon>Pseudomonadota</taxon>
        <taxon>Gammaproteobacteria</taxon>
        <taxon>Alteromonadales</taxon>
        <taxon>Alteromonadaceae</taxon>
        <taxon>Opacimonas</taxon>
    </lineage>
</organism>
<keyword evidence="10 14" id="KW-0408">Iron</keyword>
<dbReference type="PANTHER" id="PTHR10617:SF107">
    <property type="entry name" value="ELECTRON TRANSFER FLAVOPROTEIN-UBIQUINONE OXIDOREDUCTASE, MITOCHONDRIAL"/>
    <property type="match status" value="1"/>
</dbReference>
<evidence type="ECO:0000259" key="16">
    <source>
        <dbReference type="Pfam" id="PF05187"/>
    </source>
</evidence>
<dbReference type="Proteomes" id="UP001165413">
    <property type="component" value="Unassembled WGS sequence"/>
</dbReference>
<evidence type="ECO:0000256" key="9">
    <source>
        <dbReference type="ARBA" id="ARBA00023002"/>
    </source>
</evidence>
<keyword evidence="4" id="KW-0004">4Fe-4S</keyword>
<evidence type="ECO:0000259" key="15">
    <source>
        <dbReference type="Pfam" id="PF01494"/>
    </source>
</evidence>
<dbReference type="GO" id="GO:0071949">
    <property type="term" value="F:FAD binding"/>
    <property type="evidence" value="ECO:0007669"/>
    <property type="project" value="InterPro"/>
</dbReference>
<dbReference type="Pfam" id="PF01494">
    <property type="entry name" value="FAD_binding_3"/>
    <property type="match status" value="1"/>
</dbReference>
<protein>
    <recommendedName>
        <fullName evidence="14">Electron transfer flavoprotein-ubiquinone oxidoreductase</fullName>
        <shortName evidence="14">ETF-QO</shortName>
        <ecNumber evidence="14">1.5.5.1</ecNumber>
    </recommendedName>
</protein>
<dbReference type="InterPro" id="IPR002938">
    <property type="entry name" value="FAD-bd"/>
</dbReference>
<evidence type="ECO:0000313" key="19">
    <source>
        <dbReference type="Proteomes" id="UP001165413"/>
    </source>
</evidence>
<dbReference type="InterPro" id="IPR049398">
    <property type="entry name" value="ETF-QO/FixC_UQ-bd"/>
</dbReference>